<feature type="region of interest" description="Disordered" evidence="1">
    <location>
        <begin position="137"/>
        <end position="159"/>
    </location>
</feature>
<accession>A0A9W9PJU9</accession>
<dbReference type="AlphaFoldDB" id="A0A9W9PJU9"/>
<dbReference type="Proteomes" id="UP001150941">
    <property type="component" value="Unassembled WGS sequence"/>
</dbReference>
<evidence type="ECO:0000313" key="3">
    <source>
        <dbReference type="Proteomes" id="UP001150941"/>
    </source>
</evidence>
<reference evidence="2" key="1">
    <citation type="submission" date="2022-11" db="EMBL/GenBank/DDBJ databases">
        <authorList>
            <person name="Petersen C."/>
        </authorList>
    </citation>
    <scope>NUCLEOTIDE SEQUENCE</scope>
    <source>
        <strain evidence="2">IBT 19713</strain>
    </source>
</reference>
<dbReference type="OrthoDB" id="4779541at2759"/>
<name>A0A9W9PJU9_9EURO</name>
<comment type="caution">
    <text evidence="2">The sequence shown here is derived from an EMBL/GenBank/DDBJ whole genome shotgun (WGS) entry which is preliminary data.</text>
</comment>
<evidence type="ECO:0000313" key="2">
    <source>
        <dbReference type="EMBL" id="KAJ5247286.1"/>
    </source>
</evidence>
<proteinExistence type="predicted"/>
<sequence>MSASHGSSTGAPGIPTGLHDSRNDYNPATKGYNPATGANYSKPQESLQSQPTTSASNSYDGVKTDRVHHPPPTGTAQRTQFGESNDSRAAQVGGGVGKGIKGFAAGLHGAGESLRGAANAAVDRAFGSDEGAEWNEEIARRGENEIRNKEFGKPLPREH</sequence>
<feature type="compositionally biased region" description="Polar residues" evidence="1">
    <location>
        <begin position="1"/>
        <end position="10"/>
    </location>
</feature>
<organism evidence="2 3">
    <name type="scientific">Penicillium chermesinum</name>
    <dbReference type="NCBI Taxonomy" id="63820"/>
    <lineage>
        <taxon>Eukaryota</taxon>
        <taxon>Fungi</taxon>
        <taxon>Dikarya</taxon>
        <taxon>Ascomycota</taxon>
        <taxon>Pezizomycotina</taxon>
        <taxon>Eurotiomycetes</taxon>
        <taxon>Eurotiomycetidae</taxon>
        <taxon>Eurotiales</taxon>
        <taxon>Aspergillaceae</taxon>
        <taxon>Penicillium</taxon>
    </lineage>
</organism>
<protein>
    <submittedName>
        <fullName evidence="2">Uncharacterized protein</fullName>
    </submittedName>
</protein>
<reference evidence="2" key="2">
    <citation type="journal article" date="2023" name="IMA Fungus">
        <title>Comparative genomic study of the Penicillium genus elucidates a diverse pangenome and 15 lateral gene transfer events.</title>
        <authorList>
            <person name="Petersen C."/>
            <person name="Sorensen T."/>
            <person name="Nielsen M.R."/>
            <person name="Sondergaard T.E."/>
            <person name="Sorensen J.L."/>
            <person name="Fitzpatrick D.A."/>
            <person name="Frisvad J.C."/>
            <person name="Nielsen K.L."/>
        </authorList>
    </citation>
    <scope>NUCLEOTIDE SEQUENCE</scope>
    <source>
        <strain evidence="2">IBT 19713</strain>
    </source>
</reference>
<feature type="region of interest" description="Disordered" evidence="1">
    <location>
        <begin position="1"/>
        <end position="98"/>
    </location>
</feature>
<feature type="compositionally biased region" description="Polar residues" evidence="1">
    <location>
        <begin position="36"/>
        <end position="59"/>
    </location>
</feature>
<gene>
    <name evidence="2" type="ORF">N7468_002269</name>
</gene>
<dbReference type="RefSeq" id="XP_058334707.1">
    <property type="nucleotide sequence ID" value="XM_058471566.1"/>
</dbReference>
<evidence type="ECO:0000256" key="1">
    <source>
        <dbReference type="SAM" id="MobiDB-lite"/>
    </source>
</evidence>
<feature type="compositionally biased region" description="Polar residues" evidence="1">
    <location>
        <begin position="74"/>
        <end position="88"/>
    </location>
</feature>
<dbReference type="EMBL" id="JAPQKS010000002">
    <property type="protein sequence ID" value="KAJ5247286.1"/>
    <property type="molecule type" value="Genomic_DNA"/>
</dbReference>
<keyword evidence="3" id="KW-1185">Reference proteome</keyword>
<dbReference type="GeneID" id="83198869"/>